<accession>A0A9P6DWU5</accession>
<feature type="compositionally biased region" description="Polar residues" evidence="1">
    <location>
        <begin position="1"/>
        <end position="14"/>
    </location>
</feature>
<keyword evidence="3" id="KW-1185">Reference proteome</keyword>
<gene>
    <name evidence="2" type="ORF">BS47DRAFT_991331</name>
</gene>
<evidence type="ECO:0000256" key="1">
    <source>
        <dbReference type="SAM" id="MobiDB-lite"/>
    </source>
</evidence>
<protein>
    <submittedName>
        <fullName evidence="2">Uncharacterized protein</fullName>
    </submittedName>
</protein>
<organism evidence="2 3">
    <name type="scientific">Hydnum rufescens UP504</name>
    <dbReference type="NCBI Taxonomy" id="1448309"/>
    <lineage>
        <taxon>Eukaryota</taxon>
        <taxon>Fungi</taxon>
        <taxon>Dikarya</taxon>
        <taxon>Basidiomycota</taxon>
        <taxon>Agaricomycotina</taxon>
        <taxon>Agaricomycetes</taxon>
        <taxon>Cantharellales</taxon>
        <taxon>Hydnaceae</taxon>
        <taxon>Hydnum</taxon>
    </lineage>
</organism>
<sequence length="228" mass="25148">MTARTGSPGASSEDSVPPDHDNAMFNTLPSPSMTHSPEARRPRFTSLAHTRPSTLAHRSTMPPSHNFPSNNTHFPQHRRPLSSPPLRLENESARAMSRLSSPGPLQLISTAHWVHLRVEKALKQPAVPEQLRVEKTRTSAPKHSVLVTLAAERKSDAMSSQTPHPPCVPIVVNTALIVPFSCLSQRLGSRSVRSRRKKASLPRTTSQDPPHLLQCVPQREGQYYLSPA</sequence>
<dbReference type="EMBL" id="MU128977">
    <property type="protein sequence ID" value="KAF9513130.1"/>
    <property type="molecule type" value="Genomic_DNA"/>
</dbReference>
<evidence type="ECO:0000313" key="2">
    <source>
        <dbReference type="EMBL" id="KAF9513130.1"/>
    </source>
</evidence>
<proteinExistence type="predicted"/>
<feature type="region of interest" description="Disordered" evidence="1">
    <location>
        <begin position="191"/>
        <end position="213"/>
    </location>
</feature>
<name>A0A9P6DWU5_9AGAM</name>
<feature type="region of interest" description="Disordered" evidence="1">
    <location>
        <begin position="1"/>
        <end position="85"/>
    </location>
</feature>
<comment type="caution">
    <text evidence="2">The sequence shown here is derived from an EMBL/GenBank/DDBJ whole genome shotgun (WGS) entry which is preliminary data.</text>
</comment>
<reference evidence="2" key="1">
    <citation type="journal article" date="2020" name="Nat. Commun.">
        <title>Large-scale genome sequencing of mycorrhizal fungi provides insights into the early evolution of symbiotic traits.</title>
        <authorList>
            <person name="Miyauchi S."/>
            <person name="Kiss E."/>
            <person name="Kuo A."/>
            <person name="Drula E."/>
            <person name="Kohler A."/>
            <person name="Sanchez-Garcia M."/>
            <person name="Morin E."/>
            <person name="Andreopoulos B."/>
            <person name="Barry K.W."/>
            <person name="Bonito G."/>
            <person name="Buee M."/>
            <person name="Carver A."/>
            <person name="Chen C."/>
            <person name="Cichocki N."/>
            <person name="Clum A."/>
            <person name="Culley D."/>
            <person name="Crous P.W."/>
            <person name="Fauchery L."/>
            <person name="Girlanda M."/>
            <person name="Hayes R.D."/>
            <person name="Keri Z."/>
            <person name="LaButti K."/>
            <person name="Lipzen A."/>
            <person name="Lombard V."/>
            <person name="Magnuson J."/>
            <person name="Maillard F."/>
            <person name="Murat C."/>
            <person name="Nolan M."/>
            <person name="Ohm R.A."/>
            <person name="Pangilinan J."/>
            <person name="Pereira M.F."/>
            <person name="Perotto S."/>
            <person name="Peter M."/>
            <person name="Pfister S."/>
            <person name="Riley R."/>
            <person name="Sitrit Y."/>
            <person name="Stielow J.B."/>
            <person name="Szollosi G."/>
            <person name="Zifcakova L."/>
            <person name="Stursova M."/>
            <person name="Spatafora J.W."/>
            <person name="Tedersoo L."/>
            <person name="Vaario L.M."/>
            <person name="Yamada A."/>
            <person name="Yan M."/>
            <person name="Wang P."/>
            <person name="Xu J."/>
            <person name="Bruns T."/>
            <person name="Baldrian P."/>
            <person name="Vilgalys R."/>
            <person name="Dunand C."/>
            <person name="Henrissat B."/>
            <person name="Grigoriev I.V."/>
            <person name="Hibbett D."/>
            <person name="Nagy L.G."/>
            <person name="Martin F.M."/>
        </authorList>
    </citation>
    <scope>NUCLEOTIDE SEQUENCE</scope>
    <source>
        <strain evidence="2">UP504</strain>
    </source>
</reference>
<evidence type="ECO:0000313" key="3">
    <source>
        <dbReference type="Proteomes" id="UP000886523"/>
    </source>
</evidence>
<feature type="compositionally biased region" description="Polar residues" evidence="1">
    <location>
        <begin position="47"/>
        <end position="74"/>
    </location>
</feature>
<dbReference type="AlphaFoldDB" id="A0A9P6DWU5"/>
<dbReference type="Proteomes" id="UP000886523">
    <property type="component" value="Unassembled WGS sequence"/>
</dbReference>
<feature type="compositionally biased region" description="Polar residues" evidence="1">
    <location>
        <begin position="24"/>
        <end position="35"/>
    </location>
</feature>